<dbReference type="Proteomes" id="UP001432360">
    <property type="component" value="Chromosome"/>
</dbReference>
<name>A0ABZ2B7E4_9HYPH</name>
<gene>
    <name evidence="1" type="ORF">RB548_11050</name>
</gene>
<evidence type="ECO:0000313" key="2">
    <source>
        <dbReference type="Proteomes" id="UP001432360"/>
    </source>
</evidence>
<accession>A0ABZ2B7E4</accession>
<keyword evidence="2" id="KW-1185">Reference proteome</keyword>
<reference evidence="1" key="1">
    <citation type="submission" date="2023-08" db="EMBL/GenBank/DDBJ databases">
        <title>Complete genome sequence of Sinorhizobium chiapanecum ITTG S70 isolated from Acaciella angustissima nodules in Chiapas-Mexico.</title>
        <authorList>
            <person name="Rincon-Rosales R."/>
            <person name="Rogel M.A."/>
            <person name="Rincon-Medina C.I."/>
            <person name="Guerrero G."/>
            <person name="Manzano-Gomez L.A."/>
            <person name="Lopez-Lopez A."/>
            <person name="Rincon Molina F.A."/>
            <person name="Martinez-Romero E."/>
        </authorList>
    </citation>
    <scope>NUCLEOTIDE SEQUENCE</scope>
    <source>
        <strain evidence="1">ITTG S70</strain>
    </source>
</reference>
<evidence type="ECO:0000313" key="1">
    <source>
        <dbReference type="EMBL" id="WVT02080.1"/>
    </source>
</evidence>
<organism evidence="1 2">
    <name type="scientific">Sinorhizobium chiapasense</name>
    <dbReference type="NCBI Taxonomy" id="501572"/>
    <lineage>
        <taxon>Bacteria</taxon>
        <taxon>Pseudomonadati</taxon>
        <taxon>Pseudomonadota</taxon>
        <taxon>Alphaproteobacteria</taxon>
        <taxon>Hyphomicrobiales</taxon>
        <taxon>Rhizobiaceae</taxon>
        <taxon>Sinorhizobium/Ensifer group</taxon>
        <taxon>Sinorhizobium</taxon>
    </lineage>
</organism>
<proteinExistence type="predicted"/>
<dbReference type="RefSeq" id="WP_331371366.1">
    <property type="nucleotide sequence ID" value="NZ_CP133148.1"/>
</dbReference>
<protein>
    <submittedName>
        <fullName evidence="1">Uncharacterized protein</fullName>
    </submittedName>
</protein>
<dbReference type="EMBL" id="CP133148">
    <property type="protein sequence ID" value="WVT02080.1"/>
    <property type="molecule type" value="Genomic_DNA"/>
</dbReference>
<sequence>MEIGDAVQRIHIRYEMDESASKLTSMALFAYAVVLSGNRLVPATARTSNHVLILGREISVEFDDYLPKVPWDTLNVPSEHIDHFVNSPTLSKYVREVEPGRQTLTAPRITVLLNNRPDLESLTRPYISIAACMDAD</sequence>